<sequence>MPQRPSNREIKVITHMGEDNLLGPDDFKDVGEKVFARMLAKGWIETTAIEGKYKATLKGLIIHEGEIIYAGRLRS</sequence>
<comment type="caution">
    <text evidence="1">The sequence shown here is derived from an EMBL/GenBank/DDBJ whole genome shotgun (WGS) entry which is preliminary data.</text>
</comment>
<dbReference type="AlphaFoldDB" id="A0A942E5T6"/>
<reference evidence="1" key="1">
    <citation type="submission" date="2021-04" db="EMBL/GenBank/DDBJ databases">
        <title>Devosia litorisediminis sp. nov., isolated from a sand dune.</title>
        <authorList>
            <person name="Park S."/>
            <person name="Yoon J.-H."/>
        </authorList>
    </citation>
    <scope>NUCLEOTIDE SEQUENCE</scope>
    <source>
        <strain evidence="1">BSSL-BM10</strain>
    </source>
</reference>
<evidence type="ECO:0000313" key="2">
    <source>
        <dbReference type="Proteomes" id="UP000678281"/>
    </source>
</evidence>
<dbReference type="RefSeq" id="WP_212657594.1">
    <property type="nucleotide sequence ID" value="NZ_JAGXTP010000001.1"/>
</dbReference>
<dbReference type="Proteomes" id="UP000678281">
    <property type="component" value="Unassembled WGS sequence"/>
</dbReference>
<evidence type="ECO:0000313" key="1">
    <source>
        <dbReference type="EMBL" id="MBS3848012.1"/>
    </source>
</evidence>
<organism evidence="1 2">
    <name type="scientific">Devosia litorisediminis</name>
    <dbReference type="NCBI Taxonomy" id="2829817"/>
    <lineage>
        <taxon>Bacteria</taxon>
        <taxon>Pseudomonadati</taxon>
        <taxon>Pseudomonadota</taxon>
        <taxon>Alphaproteobacteria</taxon>
        <taxon>Hyphomicrobiales</taxon>
        <taxon>Devosiaceae</taxon>
        <taxon>Devosia</taxon>
    </lineage>
</organism>
<accession>A0A942E5T6</accession>
<name>A0A942E5T6_9HYPH</name>
<gene>
    <name evidence="1" type="ORF">KD146_04795</name>
</gene>
<dbReference type="EMBL" id="JAGXTP010000001">
    <property type="protein sequence ID" value="MBS3848012.1"/>
    <property type="molecule type" value="Genomic_DNA"/>
</dbReference>
<proteinExistence type="predicted"/>
<keyword evidence="2" id="KW-1185">Reference proteome</keyword>
<protein>
    <submittedName>
        <fullName evidence="1">Uncharacterized protein</fullName>
    </submittedName>
</protein>